<gene>
    <name evidence="6" type="primary">ahpD</name>
    <name evidence="8" type="ORF">EDE15_3874</name>
</gene>
<name>A0A428MN91_9BACT</name>
<accession>A0A428MN91</accession>
<keyword evidence="5 6" id="KW-0676">Redox-active center</keyword>
<feature type="active site" description="Proton donor" evidence="6">
    <location>
        <position position="133"/>
    </location>
</feature>
<dbReference type="Gene3D" id="1.20.1290.10">
    <property type="entry name" value="AhpD-like"/>
    <property type="match status" value="1"/>
</dbReference>
<dbReference type="PANTHER" id="PTHR33930">
    <property type="entry name" value="ALKYL HYDROPEROXIDE REDUCTASE AHPD"/>
    <property type="match status" value="1"/>
</dbReference>
<evidence type="ECO:0000256" key="3">
    <source>
        <dbReference type="ARBA" id="ARBA00023002"/>
    </source>
</evidence>
<sequence>MALEELIGGLPAYAKDLKLNYSSLVKQNTELTKQQLWGTVVSAAIATRNPELTAAVIAESEANGLNAGALDAAKAAAAIMGMNNVYYRFHHLTSNEKYATLPARLRMNALRGHSVEHVDFELWCLAVSAVNACGKCVDSHEQVLRQKGATEELINAAIRVTSVIHAIGVVLDSEKASPTPAA</sequence>
<proteinExistence type="inferred from homology"/>
<comment type="similarity">
    <text evidence="6">Belongs to the AhpD family.</text>
</comment>
<dbReference type="InterPro" id="IPR004675">
    <property type="entry name" value="AhpD_core"/>
</dbReference>
<feature type="disulfide bond" evidence="6">
    <location>
        <begin position="133"/>
        <end position="136"/>
    </location>
</feature>
<evidence type="ECO:0000259" key="7">
    <source>
        <dbReference type="Pfam" id="PF02627"/>
    </source>
</evidence>
<evidence type="ECO:0000313" key="8">
    <source>
        <dbReference type="EMBL" id="RSL18312.1"/>
    </source>
</evidence>
<dbReference type="InterPro" id="IPR004674">
    <property type="entry name" value="AhpD"/>
</dbReference>
<evidence type="ECO:0000256" key="1">
    <source>
        <dbReference type="ARBA" id="ARBA00022559"/>
    </source>
</evidence>
<dbReference type="OrthoDB" id="9801997at2"/>
<dbReference type="AlphaFoldDB" id="A0A428MN91"/>
<feature type="active site" description="Cysteine sulfenic acid (-SOH) intermediate" evidence="6">
    <location>
        <position position="136"/>
    </location>
</feature>
<keyword evidence="9" id="KW-1185">Reference proteome</keyword>
<dbReference type="InterPro" id="IPR003779">
    <property type="entry name" value="CMD-like"/>
</dbReference>
<organism evidence="8 9">
    <name type="scientific">Edaphobacter aggregans</name>
    <dbReference type="NCBI Taxonomy" id="570835"/>
    <lineage>
        <taxon>Bacteria</taxon>
        <taxon>Pseudomonadati</taxon>
        <taxon>Acidobacteriota</taxon>
        <taxon>Terriglobia</taxon>
        <taxon>Terriglobales</taxon>
        <taxon>Acidobacteriaceae</taxon>
        <taxon>Edaphobacter</taxon>
    </lineage>
</organism>
<dbReference type="NCBIfam" id="TIGR00778">
    <property type="entry name" value="ahpD_dom"/>
    <property type="match status" value="1"/>
</dbReference>
<dbReference type="GO" id="GO:0032843">
    <property type="term" value="F:hydroperoxide reductase activity"/>
    <property type="evidence" value="ECO:0007669"/>
    <property type="project" value="InterPro"/>
</dbReference>
<dbReference type="SUPFAM" id="SSF69118">
    <property type="entry name" value="AhpD-like"/>
    <property type="match status" value="1"/>
</dbReference>
<dbReference type="GO" id="GO:0015036">
    <property type="term" value="F:disulfide oxidoreductase activity"/>
    <property type="evidence" value="ECO:0007669"/>
    <property type="project" value="TreeGrafter"/>
</dbReference>
<protein>
    <recommendedName>
        <fullName evidence="6">Alkyl hydroperoxide reductase AhpD</fullName>
        <ecNumber evidence="6">1.11.1.28</ecNumber>
    </recommendedName>
    <alternativeName>
        <fullName evidence="6">Alkylhydroperoxidase AhpD</fullName>
    </alternativeName>
</protein>
<dbReference type="GO" id="GO:0045454">
    <property type="term" value="P:cell redox homeostasis"/>
    <property type="evidence" value="ECO:0007669"/>
    <property type="project" value="TreeGrafter"/>
</dbReference>
<keyword evidence="4 6" id="KW-1015">Disulfide bond</keyword>
<dbReference type="Pfam" id="PF02627">
    <property type="entry name" value="CMD"/>
    <property type="match status" value="1"/>
</dbReference>
<keyword evidence="1 6" id="KW-0575">Peroxidase</keyword>
<comment type="caution">
    <text evidence="8">The sequence shown here is derived from an EMBL/GenBank/DDBJ whole genome shotgun (WGS) entry which is preliminary data.</text>
</comment>
<dbReference type="GO" id="GO:0051920">
    <property type="term" value="F:peroxiredoxin activity"/>
    <property type="evidence" value="ECO:0007669"/>
    <property type="project" value="InterPro"/>
</dbReference>
<evidence type="ECO:0000256" key="4">
    <source>
        <dbReference type="ARBA" id="ARBA00023157"/>
    </source>
</evidence>
<reference evidence="8 9" key="1">
    <citation type="submission" date="2018-12" db="EMBL/GenBank/DDBJ databases">
        <title>Sequencing of bacterial isolates from soil warming experiment in Harvard Forest, Massachusetts, USA.</title>
        <authorList>
            <person name="Deangelis K."/>
        </authorList>
    </citation>
    <scope>NUCLEOTIDE SEQUENCE [LARGE SCALE GENOMIC DNA]</scope>
    <source>
        <strain evidence="8 9">EB153</strain>
    </source>
</reference>
<dbReference type="NCBIfam" id="TIGR00777">
    <property type="entry name" value="ahpD"/>
    <property type="match status" value="1"/>
</dbReference>
<dbReference type="GO" id="GO:0006979">
    <property type="term" value="P:response to oxidative stress"/>
    <property type="evidence" value="ECO:0007669"/>
    <property type="project" value="InterPro"/>
</dbReference>
<dbReference type="PANTHER" id="PTHR33930:SF7">
    <property type="entry name" value="ALKYL HYDROPEROXIDE REDUCTASE AHPD"/>
    <property type="match status" value="1"/>
</dbReference>
<feature type="domain" description="Carboxymuconolactone decarboxylase-like" evidence="7">
    <location>
        <begin position="98"/>
        <end position="170"/>
    </location>
</feature>
<dbReference type="EC" id="1.11.1.28" evidence="6"/>
<evidence type="ECO:0000256" key="5">
    <source>
        <dbReference type="ARBA" id="ARBA00023284"/>
    </source>
</evidence>
<dbReference type="InterPro" id="IPR029032">
    <property type="entry name" value="AhpD-like"/>
</dbReference>
<keyword evidence="3 6" id="KW-0560">Oxidoreductase</keyword>
<feature type="disulfide bond" description="Interchain (with AhpC); in linked form" evidence="6">
    <location>
        <position position="136"/>
    </location>
</feature>
<keyword evidence="2 6" id="KW-0049">Antioxidant</keyword>
<dbReference type="EMBL" id="RSDW01000001">
    <property type="protein sequence ID" value="RSL18312.1"/>
    <property type="molecule type" value="Genomic_DNA"/>
</dbReference>
<evidence type="ECO:0000313" key="9">
    <source>
        <dbReference type="Proteomes" id="UP000269669"/>
    </source>
</evidence>
<evidence type="ECO:0000256" key="6">
    <source>
        <dbReference type="HAMAP-Rule" id="MF_01676"/>
    </source>
</evidence>
<evidence type="ECO:0000256" key="2">
    <source>
        <dbReference type="ARBA" id="ARBA00022862"/>
    </source>
</evidence>
<dbReference type="HAMAP" id="MF_01676">
    <property type="entry name" value="AhpD"/>
    <property type="match status" value="1"/>
</dbReference>
<comment type="function">
    <text evidence="6">Antioxidant protein with alkyl hydroperoxidase activity. Required for the reduction of the AhpC active site cysteine residues and for the regeneration of the AhpC enzyme activity.</text>
</comment>
<dbReference type="Proteomes" id="UP000269669">
    <property type="component" value="Unassembled WGS sequence"/>
</dbReference>
<comment type="catalytic activity">
    <reaction evidence="6">
        <text>N(6)-[(R)-dihydrolipoyl]-L-lysyl-[lipoyl-carrier protein] + a hydroperoxide = N(6)-[(R)-lipoyl]-L-lysyl-[lipoyl-carrier protein] + an alcohol + H2O</text>
        <dbReference type="Rhea" id="RHEA:62636"/>
        <dbReference type="Rhea" id="RHEA-COMP:10502"/>
        <dbReference type="Rhea" id="RHEA-COMP:16355"/>
        <dbReference type="ChEBI" id="CHEBI:15377"/>
        <dbReference type="ChEBI" id="CHEBI:30879"/>
        <dbReference type="ChEBI" id="CHEBI:35924"/>
        <dbReference type="ChEBI" id="CHEBI:83099"/>
        <dbReference type="ChEBI" id="CHEBI:83100"/>
        <dbReference type="EC" id="1.11.1.28"/>
    </reaction>
</comment>